<dbReference type="Gene3D" id="3.40.50.300">
    <property type="entry name" value="P-loop containing nucleotide triphosphate hydrolases"/>
    <property type="match status" value="1"/>
</dbReference>
<dbReference type="InterPro" id="IPR009057">
    <property type="entry name" value="Homeodomain-like_sf"/>
</dbReference>
<dbReference type="eggNOG" id="COG2204">
    <property type="taxonomic scope" value="Bacteria"/>
</dbReference>
<dbReference type="OrthoDB" id="9804019at2"/>
<proteinExistence type="predicted"/>
<protein>
    <submittedName>
        <fullName evidence="12">DNA-binding response regulator</fullName>
    </submittedName>
    <submittedName>
        <fullName evidence="11">Response regulator GlrR</fullName>
    </submittedName>
</protein>
<dbReference type="InterPro" id="IPR025943">
    <property type="entry name" value="Sigma_54_int_dom_ATP-bd_2"/>
</dbReference>
<evidence type="ECO:0000256" key="3">
    <source>
        <dbReference type="ARBA" id="ARBA00022840"/>
    </source>
</evidence>
<dbReference type="FunFam" id="3.40.50.300:FF:000006">
    <property type="entry name" value="DNA-binding transcriptional regulator NtrC"/>
    <property type="match status" value="1"/>
</dbReference>
<keyword evidence="4" id="KW-0902">Two-component regulatory system</keyword>
<dbReference type="AlphaFoldDB" id="A0A0F4PRA0"/>
<evidence type="ECO:0000259" key="9">
    <source>
        <dbReference type="PROSITE" id="PS50045"/>
    </source>
</evidence>
<evidence type="ECO:0000256" key="8">
    <source>
        <dbReference type="PROSITE-ProRule" id="PRU00169"/>
    </source>
</evidence>
<evidence type="ECO:0000313" key="11">
    <source>
        <dbReference type="EMBL" id="KJZ01952.1"/>
    </source>
</evidence>
<dbReference type="RefSeq" id="WP_045979314.1">
    <property type="nucleotide sequence ID" value="NZ_JXXY01000006.1"/>
</dbReference>
<keyword evidence="6 12" id="KW-0238">DNA-binding</keyword>
<keyword evidence="3" id="KW-0067">ATP-binding</keyword>
<dbReference type="Proteomes" id="UP000305874">
    <property type="component" value="Unassembled WGS sequence"/>
</dbReference>
<dbReference type="GO" id="GO:0003677">
    <property type="term" value="F:DNA binding"/>
    <property type="evidence" value="ECO:0007669"/>
    <property type="project" value="UniProtKB-KW"/>
</dbReference>
<dbReference type="PROSITE" id="PS00676">
    <property type="entry name" value="SIGMA54_INTERACT_2"/>
    <property type="match status" value="1"/>
</dbReference>
<name>A0A0F4PRA0_9GAMM</name>
<dbReference type="PANTHER" id="PTHR32071:SF116">
    <property type="entry name" value="TRANSCRIPTIONAL REGULATORY PROTEIN GLRR"/>
    <property type="match status" value="1"/>
</dbReference>
<sequence>MSTKSKVLLVDDDESLLKLLTIRLLANNYEVSTANCASDALSELQQQHFDVLLTDLRMDDIDGMQLAEQVQQLYPTMPVVMMTAHGSIPDAVKATKQGVFAFLTKPIDKDELIDTLAKAVRLHGHSQGQQSNHHGIVTRSATMHHLLEQVRMVGAADVNVLISGASGTGKELLAKAVHENSNVSDGPFVAINCGAVPAELLESQLFGHKKGAFTGATTDHVGLFSQAEGGTLFLDEIGDMPLNLQVKLLRVLQEKTIRPVGHSEEIPVNVRVVSATHKDLPTAISENTFREDLYYRLNVVNLRLPALNERREDISLLAHYFCEQIAARQEQAVKRFSDDAMDLLLRHDWPGNIRQLQNVVEQVVALSPSELISAKQVALALQCEMESSTPIALNEAKKQFEREYLIRVLKMVDGNVAQAAKLAKRNRSDFYKLIKKHDIDAEQFAPSASK</sequence>
<dbReference type="EMBL" id="JXXZ01000002">
    <property type="protein sequence ID" value="KJZ01952.1"/>
    <property type="molecule type" value="Genomic_DNA"/>
</dbReference>
<dbReference type="PROSITE" id="PS50110">
    <property type="entry name" value="RESPONSE_REGULATORY"/>
    <property type="match status" value="1"/>
</dbReference>
<keyword evidence="1 8" id="KW-0597">Phosphoprotein</keyword>
<dbReference type="EMBL" id="PNCG01000001">
    <property type="protein sequence ID" value="TMP88973.1"/>
    <property type="molecule type" value="Genomic_DNA"/>
</dbReference>
<dbReference type="Proteomes" id="UP000033664">
    <property type="component" value="Unassembled WGS sequence"/>
</dbReference>
<evidence type="ECO:0000256" key="2">
    <source>
        <dbReference type="ARBA" id="ARBA00022741"/>
    </source>
</evidence>
<dbReference type="CDD" id="cd00009">
    <property type="entry name" value="AAA"/>
    <property type="match status" value="1"/>
</dbReference>
<evidence type="ECO:0000256" key="7">
    <source>
        <dbReference type="ARBA" id="ARBA00023163"/>
    </source>
</evidence>
<keyword evidence="2" id="KW-0547">Nucleotide-binding</keyword>
<accession>A0A0F4PRA0</accession>
<dbReference type="GO" id="GO:0006355">
    <property type="term" value="P:regulation of DNA-templated transcription"/>
    <property type="evidence" value="ECO:0007669"/>
    <property type="project" value="InterPro"/>
</dbReference>
<dbReference type="Gene3D" id="1.10.8.60">
    <property type="match status" value="1"/>
</dbReference>
<reference evidence="12 14" key="2">
    <citation type="submission" date="2017-12" db="EMBL/GenBank/DDBJ databases">
        <authorList>
            <person name="Paulsen S."/>
            <person name="Gram L.K."/>
        </authorList>
    </citation>
    <scope>NUCLEOTIDE SEQUENCE [LARGE SCALE GENOMIC DNA]</scope>
    <source>
        <strain evidence="12 14">S2897</strain>
    </source>
</reference>
<evidence type="ECO:0000313" key="14">
    <source>
        <dbReference type="Proteomes" id="UP000305874"/>
    </source>
</evidence>
<organism evidence="11 13">
    <name type="scientific">Pseudoalteromonas ruthenica</name>
    <dbReference type="NCBI Taxonomy" id="151081"/>
    <lineage>
        <taxon>Bacteria</taxon>
        <taxon>Pseudomonadati</taxon>
        <taxon>Pseudomonadota</taxon>
        <taxon>Gammaproteobacteria</taxon>
        <taxon>Alteromonadales</taxon>
        <taxon>Pseudoalteromonadaceae</taxon>
        <taxon>Pseudoalteromonas</taxon>
    </lineage>
</organism>
<keyword evidence="13" id="KW-1185">Reference proteome</keyword>
<evidence type="ECO:0000256" key="6">
    <source>
        <dbReference type="ARBA" id="ARBA00023125"/>
    </source>
</evidence>
<dbReference type="InterPro" id="IPR001789">
    <property type="entry name" value="Sig_transdc_resp-reg_receiver"/>
</dbReference>
<comment type="caution">
    <text evidence="11">The sequence shown here is derived from an EMBL/GenBank/DDBJ whole genome shotgun (WGS) entry which is preliminary data.</text>
</comment>
<dbReference type="GO" id="GO:0005524">
    <property type="term" value="F:ATP binding"/>
    <property type="evidence" value="ECO:0007669"/>
    <property type="project" value="UniProtKB-KW"/>
</dbReference>
<dbReference type="InterPro" id="IPR025944">
    <property type="entry name" value="Sigma_54_int_dom_CS"/>
</dbReference>
<reference evidence="11 13" key="1">
    <citation type="journal article" date="2015" name="BMC Genomics">
        <title>Genome mining reveals unlocked bioactive potential of marine Gram-negative bacteria.</title>
        <authorList>
            <person name="Machado H."/>
            <person name="Sonnenschein E.C."/>
            <person name="Melchiorsen J."/>
            <person name="Gram L."/>
        </authorList>
    </citation>
    <scope>NUCLEOTIDE SEQUENCE [LARGE SCALE GENOMIC DNA]</scope>
    <source>
        <strain evidence="11 13">S3137</strain>
    </source>
</reference>
<keyword evidence="5" id="KW-0805">Transcription regulation</keyword>
<feature type="modified residue" description="4-aspartylphosphate" evidence="8">
    <location>
        <position position="55"/>
    </location>
</feature>
<dbReference type="GO" id="GO:0000160">
    <property type="term" value="P:phosphorelay signal transduction system"/>
    <property type="evidence" value="ECO:0007669"/>
    <property type="project" value="UniProtKB-KW"/>
</dbReference>
<evidence type="ECO:0000256" key="5">
    <source>
        <dbReference type="ARBA" id="ARBA00023015"/>
    </source>
</evidence>
<dbReference type="InterPro" id="IPR003593">
    <property type="entry name" value="AAA+_ATPase"/>
</dbReference>
<dbReference type="STRING" id="151081.TW72_03185"/>
<gene>
    <name evidence="12" type="ORF">CWC05_01055</name>
    <name evidence="11" type="ORF">TW72_03185</name>
</gene>
<dbReference type="Gene3D" id="1.10.10.60">
    <property type="entry name" value="Homeodomain-like"/>
    <property type="match status" value="1"/>
</dbReference>
<feature type="domain" description="Sigma-54 factor interaction" evidence="9">
    <location>
        <begin position="136"/>
        <end position="365"/>
    </location>
</feature>
<keyword evidence="7" id="KW-0804">Transcription</keyword>
<dbReference type="Pfam" id="PF25601">
    <property type="entry name" value="AAA_lid_14"/>
    <property type="match status" value="1"/>
</dbReference>
<dbReference type="InterPro" id="IPR027417">
    <property type="entry name" value="P-loop_NTPase"/>
</dbReference>
<dbReference type="SUPFAM" id="SSF46689">
    <property type="entry name" value="Homeodomain-like"/>
    <property type="match status" value="1"/>
</dbReference>
<dbReference type="SUPFAM" id="SSF52540">
    <property type="entry name" value="P-loop containing nucleoside triphosphate hydrolases"/>
    <property type="match status" value="1"/>
</dbReference>
<dbReference type="SMART" id="SM00448">
    <property type="entry name" value="REC"/>
    <property type="match status" value="1"/>
</dbReference>
<evidence type="ECO:0000256" key="1">
    <source>
        <dbReference type="ARBA" id="ARBA00022553"/>
    </source>
</evidence>
<dbReference type="FunFam" id="3.40.50.2300:FF:000018">
    <property type="entry name" value="DNA-binding transcriptional regulator NtrC"/>
    <property type="match status" value="1"/>
</dbReference>
<dbReference type="Gene3D" id="3.40.50.2300">
    <property type="match status" value="1"/>
</dbReference>
<dbReference type="SUPFAM" id="SSF52172">
    <property type="entry name" value="CheY-like"/>
    <property type="match status" value="1"/>
</dbReference>
<reference evidence="14" key="3">
    <citation type="submission" date="2019-06" db="EMBL/GenBank/DDBJ databases">
        <title>Co-occurence of chitin degradation, pigmentation and bioactivity in marine Pseudoalteromonas.</title>
        <authorList>
            <person name="Sonnenschein E.C."/>
            <person name="Bech P.K."/>
        </authorList>
    </citation>
    <scope>NUCLEOTIDE SEQUENCE [LARGE SCALE GENOMIC DNA]</scope>
    <source>
        <strain evidence="14">S2897</strain>
    </source>
</reference>
<dbReference type="PANTHER" id="PTHR32071">
    <property type="entry name" value="TRANSCRIPTIONAL REGULATORY PROTEIN"/>
    <property type="match status" value="1"/>
</dbReference>
<dbReference type="PROSITE" id="PS00688">
    <property type="entry name" value="SIGMA54_INTERACT_3"/>
    <property type="match status" value="1"/>
</dbReference>
<evidence type="ECO:0000313" key="12">
    <source>
        <dbReference type="EMBL" id="TMP88973.1"/>
    </source>
</evidence>
<dbReference type="Pfam" id="PF00158">
    <property type="entry name" value="Sigma54_activat"/>
    <property type="match status" value="1"/>
</dbReference>
<feature type="domain" description="Response regulatory" evidence="10">
    <location>
        <begin position="6"/>
        <end position="120"/>
    </location>
</feature>
<dbReference type="InterPro" id="IPR011006">
    <property type="entry name" value="CheY-like_superfamily"/>
</dbReference>
<reference evidence="12" key="4">
    <citation type="submission" date="2019-09" db="EMBL/GenBank/DDBJ databases">
        <title>Co-occurence of chitin degradation, pigmentation and bioactivity in marine Pseudoalteromonas.</title>
        <authorList>
            <person name="Sonnenschein E.C."/>
            <person name="Bech P.K."/>
        </authorList>
    </citation>
    <scope>NUCLEOTIDE SEQUENCE</scope>
    <source>
        <strain evidence="12">S2897</strain>
    </source>
</reference>
<dbReference type="GeneID" id="58227489"/>
<dbReference type="SMART" id="SM00382">
    <property type="entry name" value="AAA"/>
    <property type="match status" value="1"/>
</dbReference>
<dbReference type="PROSITE" id="PS50045">
    <property type="entry name" value="SIGMA54_INTERACT_4"/>
    <property type="match status" value="1"/>
</dbReference>
<dbReference type="PATRIC" id="fig|151081.8.peg.1815"/>
<dbReference type="InterPro" id="IPR058031">
    <property type="entry name" value="AAA_lid_NorR"/>
</dbReference>
<evidence type="ECO:0000259" key="10">
    <source>
        <dbReference type="PROSITE" id="PS50110"/>
    </source>
</evidence>
<evidence type="ECO:0000313" key="13">
    <source>
        <dbReference type="Proteomes" id="UP000033664"/>
    </source>
</evidence>
<dbReference type="InterPro" id="IPR002078">
    <property type="entry name" value="Sigma_54_int"/>
</dbReference>
<evidence type="ECO:0000256" key="4">
    <source>
        <dbReference type="ARBA" id="ARBA00023012"/>
    </source>
</evidence>
<dbReference type="Pfam" id="PF00072">
    <property type="entry name" value="Response_reg"/>
    <property type="match status" value="1"/>
</dbReference>